<reference evidence="2 3" key="1">
    <citation type="submission" date="2018-06" db="EMBL/GenBank/DDBJ databases">
        <title>The Genome of Cuscuta australis (Dodder) Provides Insight into the Evolution of Plant Parasitism.</title>
        <authorList>
            <person name="Liu H."/>
        </authorList>
    </citation>
    <scope>NUCLEOTIDE SEQUENCE [LARGE SCALE GENOMIC DNA]</scope>
    <source>
        <strain evidence="3">cv. Yunnan</strain>
        <tissue evidence="2">Vines</tissue>
    </source>
</reference>
<comment type="caution">
    <text evidence="2">The sequence shown here is derived from an EMBL/GenBank/DDBJ whole genome shotgun (WGS) entry which is preliminary data.</text>
</comment>
<accession>A0A328DLC4</accession>
<keyword evidence="3" id="KW-1185">Reference proteome</keyword>
<gene>
    <name evidence="2" type="ORF">DM860_003572</name>
</gene>
<dbReference type="AlphaFoldDB" id="A0A328DLC4"/>
<protein>
    <submittedName>
        <fullName evidence="2">Uncharacterized protein</fullName>
    </submittedName>
</protein>
<name>A0A328DLC4_9ASTE</name>
<organism evidence="2 3">
    <name type="scientific">Cuscuta australis</name>
    <dbReference type="NCBI Taxonomy" id="267555"/>
    <lineage>
        <taxon>Eukaryota</taxon>
        <taxon>Viridiplantae</taxon>
        <taxon>Streptophyta</taxon>
        <taxon>Embryophyta</taxon>
        <taxon>Tracheophyta</taxon>
        <taxon>Spermatophyta</taxon>
        <taxon>Magnoliopsida</taxon>
        <taxon>eudicotyledons</taxon>
        <taxon>Gunneridae</taxon>
        <taxon>Pentapetalae</taxon>
        <taxon>asterids</taxon>
        <taxon>lamiids</taxon>
        <taxon>Solanales</taxon>
        <taxon>Convolvulaceae</taxon>
        <taxon>Cuscuteae</taxon>
        <taxon>Cuscuta</taxon>
        <taxon>Cuscuta subgen. Grammica</taxon>
        <taxon>Cuscuta sect. Cleistogrammica</taxon>
    </lineage>
</organism>
<evidence type="ECO:0000313" key="3">
    <source>
        <dbReference type="Proteomes" id="UP000249390"/>
    </source>
</evidence>
<feature type="region of interest" description="Disordered" evidence="1">
    <location>
        <begin position="1"/>
        <end position="36"/>
    </location>
</feature>
<feature type="compositionally biased region" description="Polar residues" evidence="1">
    <location>
        <begin position="1"/>
        <end position="19"/>
    </location>
</feature>
<dbReference type="EMBL" id="NQVE01000142">
    <property type="protein sequence ID" value="RAL44813.1"/>
    <property type="molecule type" value="Genomic_DNA"/>
</dbReference>
<proteinExistence type="predicted"/>
<evidence type="ECO:0000256" key="1">
    <source>
        <dbReference type="SAM" id="MobiDB-lite"/>
    </source>
</evidence>
<sequence length="110" mass="12033">MDQNDQQIQELTRSDSNSLRLLPSERNAPGTGSRLEVEDDWIVRGLGFLRGHLEWGGVGKNPAVPEVAPCARDQCTERSGPEAATTSRVGRFSGSAVWENWTVVVHCNGD</sequence>
<dbReference type="Proteomes" id="UP000249390">
    <property type="component" value="Unassembled WGS sequence"/>
</dbReference>
<evidence type="ECO:0000313" key="2">
    <source>
        <dbReference type="EMBL" id="RAL44813.1"/>
    </source>
</evidence>